<dbReference type="AlphaFoldDB" id="A0A7R9Q466"/>
<dbReference type="InterPro" id="IPR019826">
    <property type="entry name" value="Carboxylesterase_B_AS"/>
</dbReference>
<evidence type="ECO:0000313" key="7">
    <source>
        <dbReference type="EMBL" id="CAD7630704.1"/>
    </source>
</evidence>
<keyword evidence="4" id="KW-0325">Glycoprotein</keyword>
<keyword evidence="2" id="KW-0719">Serine esterase</keyword>
<dbReference type="Gene3D" id="3.40.50.1820">
    <property type="entry name" value="alpha/beta hydrolase"/>
    <property type="match status" value="1"/>
</dbReference>
<dbReference type="EMBL" id="CAJPIZ010008437">
    <property type="protein sequence ID" value="CAG2111134.1"/>
    <property type="molecule type" value="Genomic_DNA"/>
</dbReference>
<dbReference type="GO" id="GO:0006581">
    <property type="term" value="P:acetylcholine catabolic process"/>
    <property type="evidence" value="ECO:0007669"/>
    <property type="project" value="TreeGrafter"/>
</dbReference>
<dbReference type="EMBL" id="OC863012">
    <property type="protein sequence ID" value="CAD7630704.1"/>
    <property type="molecule type" value="Genomic_DNA"/>
</dbReference>
<evidence type="ECO:0000256" key="5">
    <source>
        <dbReference type="RuleBase" id="RU361235"/>
    </source>
</evidence>
<dbReference type="OrthoDB" id="19653at2759"/>
<feature type="non-terminal residue" evidence="7">
    <location>
        <position position="448"/>
    </location>
</feature>
<dbReference type="GO" id="GO:0019695">
    <property type="term" value="P:choline metabolic process"/>
    <property type="evidence" value="ECO:0007669"/>
    <property type="project" value="TreeGrafter"/>
</dbReference>
<dbReference type="EC" id="3.1.1.-" evidence="5"/>
<sequence>IPYAKPPVGELRFAKPEAIKTPLKDIIDGTKTTYACIQPNFPYFKDYIGNLSQSEDCLVLNIWTQNAGNDSTGGTVALKPVMFWMHGGALSIGSSYQRTPYYNWFNGTALASHDVVVVTINYRLGPFGFTYGGDNTAPGNAGFYDQLLALKWVRDNIHSFGGERDQITIFGHSAGSWSVSAHLLSPLSRGLFQRAIMQSGALLGDKKRSIVTKAEALTAAKQMAAQLNCTSDDNQWLQCLRSVDTNLIRDVTKETTFTIEEGTEFLPELAINAFNAHHFNPDVDLIAGVSRRDGSNLAVSTIPQLAGNLTKDIFKFLVLGVSEAFHDIDGQAVVDYYLKGVDTGNSDALKAAFYDFFGDVLMKCPTYLFARQYAKHSANSRVYFYEQSYQSRNAHLWGCVGPAMGVCHGAEEEFVFGVPLVYPNTFTATDVGFARYVTKMWTDFAKTG</sequence>
<evidence type="ECO:0000256" key="1">
    <source>
        <dbReference type="ARBA" id="ARBA00005964"/>
    </source>
</evidence>
<name>A0A7R9Q466_9ACAR</name>
<dbReference type="PANTHER" id="PTHR43918:SF4">
    <property type="entry name" value="CARBOXYLIC ESTER HYDROLASE"/>
    <property type="match status" value="1"/>
</dbReference>
<dbReference type="SUPFAM" id="SSF53474">
    <property type="entry name" value="alpha/beta-Hydrolases"/>
    <property type="match status" value="1"/>
</dbReference>
<dbReference type="GO" id="GO:0003990">
    <property type="term" value="F:acetylcholinesterase activity"/>
    <property type="evidence" value="ECO:0007669"/>
    <property type="project" value="TreeGrafter"/>
</dbReference>
<organism evidence="7">
    <name type="scientific">Medioppia subpectinata</name>
    <dbReference type="NCBI Taxonomy" id="1979941"/>
    <lineage>
        <taxon>Eukaryota</taxon>
        <taxon>Metazoa</taxon>
        <taxon>Ecdysozoa</taxon>
        <taxon>Arthropoda</taxon>
        <taxon>Chelicerata</taxon>
        <taxon>Arachnida</taxon>
        <taxon>Acari</taxon>
        <taxon>Acariformes</taxon>
        <taxon>Sarcoptiformes</taxon>
        <taxon>Oribatida</taxon>
        <taxon>Brachypylina</taxon>
        <taxon>Oppioidea</taxon>
        <taxon>Oppiidae</taxon>
        <taxon>Medioppia</taxon>
    </lineage>
</organism>
<dbReference type="PROSITE" id="PS00122">
    <property type="entry name" value="CARBOXYLESTERASE_B_1"/>
    <property type="match status" value="1"/>
</dbReference>
<dbReference type="InterPro" id="IPR002018">
    <property type="entry name" value="CarbesteraseB"/>
</dbReference>
<comment type="similarity">
    <text evidence="1 5">Belongs to the type-B carboxylesterase/lipase family.</text>
</comment>
<evidence type="ECO:0000256" key="4">
    <source>
        <dbReference type="ARBA" id="ARBA00023180"/>
    </source>
</evidence>
<gene>
    <name evidence="7" type="ORF">OSB1V03_LOCUS11116</name>
</gene>
<dbReference type="InterPro" id="IPR050654">
    <property type="entry name" value="AChE-related_enzymes"/>
</dbReference>
<evidence type="ECO:0000313" key="8">
    <source>
        <dbReference type="Proteomes" id="UP000759131"/>
    </source>
</evidence>
<dbReference type="GO" id="GO:0005615">
    <property type="term" value="C:extracellular space"/>
    <property type="evidence" value="ECO:0007669"/>
    <property type="project" value="TreeGrafter"/>
</dbReference>
<accession>A0A7R9Q466</accession>
<keyword evidence="3 5" id="KW-0378">Hydrolase</keyword>
<keyword evidence="8" id="KW-1185">Reference proteome</keyword>
<dbReference type="Pfam" id="PF00135">
    <property type="entry name" value="COesterase"/>
    <property type="match status" value="1"/>
</dbReference>
<evidence type="ECO:0000259" key="6">
    <source>
        <dbReference type="Pfam" id="PF00135"/>
    </source>
</evidence>
<reference evidence="7" key="1">
    <citation type="submission" date="2020-11" db="EMBL/GenBank/DDBJ databases">
        <authorList>
            <person name="Tran Van P."/>
        </authorList>
    </citation>
    <scope>NUCLEOTIDE SEQUENCE</scope>
</reference>
<evidence type="ECO:0000256" key="3">
    <source>
        <dbReference type="ARBA" id="ARBA00022801"/>
    </source>
</evidence>
<dbReference type="PANTHER" id="PTHR43918">
    <property type="entry name" value="ACETYLCHOLINESTERASE"/>
    <property type="match status" value="1"/>
</dbReference>
<proteinExistence type="inferred from homology"/>
<feature type="domain" description="Carboxylesterase type B" evidence="6">
    <location>
        <begin position="1"/>
        <end position="448"/>
    </location>
</feature>
<dbReference type="GO" id="GO:0005886">
    <property type="term" value="C:plasma membrane"/>
    <property type="evidence" value="ECO:0007669"/>
    <property type="project" value="TreeGrafter"/>
</dbReference>
<evidence type="ECO:0000256" key="2">
    <source>
        <dbReference type="ARBA" id="ARBA00022487"/>
    </source>
</evidence>
<dbReference type="InterPro" id="IPR029058">
    <property type="entry name" value="AB_hydrolase_fold"/>
</dbReference>
<protein>
    <recommendedName>
        <fullName evidence="5">Carboxylic ester hydrolase</fullName>
        <ecNumber evidence="5">3.1.1.-</ecNumber>
    </recommendedName>
</protein>
<dbReference type="Proteomes" id="UP000759131">
    <property type="component" value="Unassembled WGS sequence"/>
</dbReference>